<dbReference type="Proteomes" id="UP000034917">
    <property type="component" value="Unassembled WGS sequence"/>
</dbReference>
<name>A0A0G0GGV9_9BACT</name>
<sequence length="566" mass="60218">MKAKWIVLLACLTILASVIPVVKAQECCTSFQCNGEANEESCLGGNYYVQCIGADPNCLTDPYATQGYCRYSCVFDQGCGGAVWPSCVGWCSDGQVCQSGSSEPCKCRTPKTCSDVITQPSDPTVTRTSPTTATVTFKLYPNPNVTRMSLKVQVIYGNDSPIVDEQNINPQGNGTTNYYVSGLTAGKYYLVSVRYYAEGAIGILSGCSASASTDYLSSCRLNPNPLNLANPGSTGALSSEVVDDVGRVTFGSSDSQVVSVNKNVDTSYPFSTTVTGNEDGGAQVSNSVQVLQSGSWITMCTDYSNVTVGPLTPTPTPSNTPTPTPTPAPGAWIKLKDVSFYADSSLNNSVPSVPTAYDSDDDASANFIIGEAGLVSASSINLGYGQPSQNNWSVSSYQTSTFYSSSLFLSYVKARKETTAITNLSQIDSDGIYIWSGTDPLTVNDGNKNFFNNYKIILISQGTVNIASMTFSPTGGSTAIIASDIGFDLSVVQADGIFIGQNVTTGATINQGLKIKGNLIAQGSLTNSRNWVDLNRPTIFVVFDSQKYLDLLPYLSTASYEWNQTQ</sequence>
<reference evidence="3 4" key="1">
    <citation type="journal article" date="2015" name="Nature">
        <title>rRNA introns, odd ribosomes, and small enigmatic genomes across a large radiation of phyla.</title>
        <authorList>
            <person name="Brown C.T."/>
            <person name="Hug L.A."/>
            <person name="Thomas B.C."/>
            <person name="Sharon I."/>
            <person name="Castelle C.J."/>
            <person name="Singh A."/>
            <person name="Wilkins M.J."/>
            <person name="Williams K.H."/>
            <person name="Banfield J.F."/>
        </authorList>
    </citation>
    <scope>NUCLEOTIDE SEQUENCE [LARGE SCALE GENOMIC DNA]</scope>
</reference>
<dbReference type="InterPro" id="IPR036116">
    <property type="entry name" value="FN3_sf"/>
</dbReference>
<keyword evidence="1" id="KW-0732">Signal</keyword>
<comment type="caution">
    <text evidence="3">The sequence shown here is derived from an EMBL/GenBank/DDBJ whole genome shotgun (WGS) entry which is preliminary data.</text>
</comment>
<evidence type="ECO:0000259" key="2">
    <source>
        <dbReference type="PROSITE" id="PS50853"/>
    </source>
</evidence>
<dbReference type="InterPro" id="IPR003961">
    <property type="entry name" value="FN3_dom"/>
</dbReference>
<gene>
    <name evidence="3" type="ORF">US40_C0009G0016</name>
</gene>
<feature type="signal peptide" evidence="1">
    <location>
        <begin position="1"/>
        <end position="24"/>
    </location>
</feature>
<evidence type="ECO:0000313" key="4">
    <source>
        <dbReference type="Proteomes" id="UP000034917"/>
    </source>
</evidence>
<dbReference type="Gene3D" id="2.60.40.10">
    <property type="entry name" value="Immunoglobulins"/>
    <property type="match status" value="1"/>
</dbReference>
<feature type="chain" id="PRO_5002532377" description="Fibronectin type-III domain-containing protein" evidence="1">
    <location>
        <begin position="25"/>
        <end position="566"/>
    </location>
</feature>
<dbReference type="CDD" id="cd00063">
    <property type="entry name" value="FN3"/>
    <property type="match status" value="1"/>
</dbReference>
<protein>
    <recommendedName>
        <fullName evidence="2">Fibronectin type-III domain-containing protein</fullName>
    </recommendedName>
</protein>
<dbReference type="EMBL" id="LBSV01000009">
    <property type="protein sequence ID" value="KKQ25310.1"/>
    <property type="molecule type" value="Genomic_DNA"/>
</dbReference>
<dbReference type="InterPro" id="IPR013783">
    <property type="entry name" value="Ig-like_fold"/>
</dbReference>
<proteinExistence type="predicted"/>
<evidence type="ECO:0000256" key="1">
    <source>
        <dbReference type="SAM" id="SignalP"/>
    </source>
</evidence>
<feature type="domain" description="Fibronectin type-III" evidence="2">
    <location>
        <begin position="119"/>
        <end position="216"/>
    </location>
</feature>
<evidence type="ECO:0000313" key="3">
    <source>
        <dbReference type="EMBL" id="KKQ25310.1"/>
    </source>
</evidence>
<organism evidence="3 4">
    <name type="scientific">Candidatus Roizmanbacteria bacterium GW2011_GWC2_37_13</name>
    <dbReference type="NCBI Taxonomy" id="1618486"/>
    <lineage>
        <taxon>Bacteria</taxon>
        <taxon>Candidatus Roizmaniibacteriota</taxon>
    </lineage>
</organism>
<dbReference type="PROSITE" id="PS50853">
    <property type="entry name" value="FN3"/>
    <property type="match status" value="1"/>
</dbReference>
<dbReference type="AlphaFoldDB" id="A0A0G0GGV9"/>
<dbReference type="SUPFAM" id="SSF49265">
    <property type="entry name" value="Fibronectin type III"/>
    <property type="match status" value="1"/>
</dbReference>
<accession>A0A0G0GGV9</accession>